<sequence length="197" mass="22461">MLFYRNNLPRSHQAQTSHLLHLDAPRGLPVPLSIVVLPTYQSAPSPNNATPSPPKTAKLKRDNTQPSLTAMTKQFSSSPEPTGFKLIHITHQHPYEAEIRSQLCKFNIIVRDDFDPLDPSIIRDPTFINQPINCKIHRARKAFLHRICIALQRLKTPIYNIISNFFLHFELISFKDLASYDLAPPYKYSTGHILGRA</sequence>
<dbReference type="Proteomes" id="UP000717996">
    <property type="component" value="Unassembled WGS sequence"/>
</dbReference>
<organism evidence="2 3">
    <name type="scientific">Rhizopus oryzae</name>
    <name type="common">Mucormycosis agent</name>
    <name type="synonym">Rhizopus arrhizus var. delemar</name>
    <dbReference type="NCBI Taxonomy" id="64495"/>
    <lineage>
        <taxon>Eukaryota</taxon>
        <taxon>Fungi</taxon>
        <taxon>Fungi incertae sedis</taxon>
        <taxon>Mucoromycota</taxon>
        <taxon>Mucoromycotina</taxon>
        <taxon>Mucoromycetes</taxon>
        <taxon>Mucorales</taxon>
        <taxon>Mucorineae</taxon>
        <taxon>Rhizopodaceae</taxon>
        <taxon>Rhizopus</taxon>
    </lineage>
</organism>
<dbReference type="EMBL" id="JAANIT010000990">
    <property type="protein sequence ID" value="KAG1542991.1"/>
    <property type="molecule type" value="Genomic_DNA"/>
</dbReference>
<dbReference type="OrthoDB" id="2206543at2759"/>
<evidence type="ECO:0000256" key="1">
    <source>
        <dbReference type="SAM" id="MobiDB-lite"/>
    </source>
</evidence>
<feature type="region of interest" description="Disordered" evidence="1">
    <location>
        <begin position="41"/>
        <end position="64"/>
    </location>
</feature>
<dbReference type="AlphaFoldDB" id="A0A9P6YAX8"/>
<evidence type="ECO:0000313" key="2">
    <source>
        <dbReference type="EMBL" id="KAG1542991.1"/>
    </source>
</evidence>
<proteinExistence type="predicted"/>
<protein>
    <submittedName>
        <fullName evidence="2">Uncharacterized protein</fullName>
    </submittedName>
</protein>
<reference evidence="2" key="1">
    <citation type="journal article" date="2020" name="Microb. Genom.">
        <title>Genetic diversity of clinical and environmental Mucorales isolates obtained from an investigation of mucormycosis cases among solid organ transplant recipients.</title>
        <authorList>
            <person name="Nguyen M.H."/>
            <person name="Kaul D."/>
            <person name="Muto C."/>
            <person name="Cheng S.J."/>
            <person name="Richter R.A."/>
            <person name="Bruno V.M."/>
            <person name="Liu G."/>
            <person name="Beyhan S."/>
            <person name="Sundermann A.J."/>
            <person name="Mounaud S."/>
            <person name="Pasculle A.W."/>
            <person name="Nierman W.C."/>
            <person name="Driscoll E."/>
            <person name="Cumbie R."/>
            <person name="Clancy C.J."/>
            <person name="Dupont C.L."/>
        </authorList>
    </citation>
    <scope>NUCLEOTIDE SEQUENCE</scope>
    <source>
        <strain evidence="2">GL16</strain>
    </source>
</reference>
<evidence type="ECO:0000313" key="3">
    <source>
        <dbReference type="Proteomes" id="UP000717996"/>
    </source>
</evidence>
<name>A0A9P6YAX8_RHIOR</name>
<comment type="caution">
    <text evidence="2">The sequence shown here is derived from an EMBL/GenBank/DDBJ whole genome shotgun (WGS) entry which is preliminary data.</text>
</comment>
<accession>A0A9P6YAX8</accession>
<gene>
    <name evidence="2" type="ORF">G6F51_006947</name>
</gene>